<dbReference type="Proteomes" id="UP000244929">
    <property type="component" value="Chromosome"/>
</dbReference>
<feature type="chain" id="PRO_5015683087" evidence="1">
    <location>
        <begin position="22"/>
        <end position="666"/>
    </location>
</feature>
<accession>A0A2S1R1L7</accession>
<proteinExistence type="predicted"/>
<evidence type="ECO:0000313" key="2">
    <source>
        <dbReference type="EMBL" id="AWH86534.1"/>
    </source>
</evidence>
<organism evidence="2 3">
    <name type="scientific">Flavobacterium album</name>
    <dbReference type="NCBI Taxonomy" id="2175091"/>
    <lineage>
        <taxon>Bacteria</taxon>
        <taxon>Pseudomonadati</taxon>
        <taxon>Bacteroidota</taxon>
        <taxon>Flavobacteriia</taxon>
        <taxon>Flavobacteriales</taxon>
        <taxon>Flavobacteriaceae</taxon>
        <taxon>Flavobacterium</taxon>
    </lineage>
</organism>
<sequence length="666" mass="67828">MKKIRLFLFLLFVLTASAVSAQVKIGDNPTNVNSNAVFELESTNKGLLFPRMALSSTASPSPLSAFVAGITVYNTTTAGSGATAVSPGLYYSDGTKWVAVDKGTYTGSTTVTLNGTTFERAALTGDVTAAANSNATTIADNAVTSAKIADATIVTADLADNAVTSAKIVDATVANADLATGTGGIYKGSGSLSGATTVTMGTNTLNFASTATTGTSHYTIDGSTLNVDAVNDRVGIGTSTPGVTLDNAGSFHFAGAGTATQNLEGGYLTWNRTNLGGTGQGYYGFLNHQGLGSGGFVFSTTKNNTTFSELMRITGSGNVGIGTTNPISVLEIVNDATGNEGKDDFVITSYGTNPGIAMFRSRGTKSSPTNLAYGDSTGSFNFGGQWNGSANIWNSTGISSTYRGNGTTGLTDLQFTTSSATRMTIDENGKVGIGTTAPVGKLHLSGDATAAGSGWNNSTIYSTNTGTGGHTWAFGARPMGTNGDFSISDETDGTVRVVLQGGTGNVGIGVGAPTTPLQVNGAVRVGTSSQTAAAAGAGAMRYNSTSGLMEYSNGTSWVAIGGNNYGAYGSIELGDIYGGGSPAAATVYLGYNVASASKPAGNKITVNFSTPMANANYHISMILKGNYDAVTEPWITSRTTTGFTIQFTEFTGTGQTGTFEFIVFPR</sequence>
<reference evidence="2 3" key="1">
    <citation type="submission" date="2018-04" db="EMBL/GenBank/DDBJ databases">
        <title>Genome sequencing of Flavobacterium sp. HYN0059.</title>
        <authorList>
            <person name="Yi H."/>
            <person name="Baek C."/>
        </authorList>
    </citation>
    <scope>NUCLEOTIDE SEQUENCE [LARGE SCALE GENOMIC DNA]</scope>
    <source>
        <strain evidence="2 3">HYN0059</strain>
    </source>
</reference>
<keyword evidence="1" id="KW-0732">Signal</keyword>
<evidence type="ECO:0000313" key="3">
    <source>
        <dbReference type="Proteomes" id="UP000244929"/>
    </source>
</evidence>
<name>A0A2S1R1L7_9FLAO</name>
<protein>
    <submittedName>
        <fullName evidence="2">Uncharacterized protein</fullName>
    </submittedName>
</protein>
<keyword evidence="3" id="KW-1185">Reference proteome</keyword>
<dbReference type="EMBL" id="CP029186">
    <property type="protein sequence ID" value="AWH86534.1"/>
    <property type="molecule type" value="Genomic_DNA"/>
</dbReference>
<dbReference type="OrthoDB" id="1399757at2"/>
<feature type="signal peptide" evidence="1">
    <location>
        <begin position="1"/>
        <end position="21"/>
    </location>
</feature>
<evidence type="ECO:0000256" key="1">
    <source>
        <dbReference type="SAM" id="SignalP"/>
    </source>
</evidence>
<dbReference type="RefSeq" id="WP_108779257.1">
    <property type="nucleotide sequence ID" value="NZ_CP029186.1"/>
</dbReference>
<dbReference type="AlphaFoldDB" id="A0A2S1R1L7"/>
<gene>
    <name evidence="2" type="ORF">HYN59_16105</name>
</gene>
<dbReference type="KEGG" id="falb:HYN59_16105"/>